<dbReference type="EMBL" id="JBGCUO010000001">
    <property type="protein sequence ID" value="MEY1661796.1"/>
    <property type="molecule type" value="Genomic_DNA"/>
</dbReference>
<gene>
    <name evidence="3" type="ORF">AB5I84_06500</name>
</gene>
<protein>
    <recommendedName>
        <fullName evidence="5">Phosphodiesterase</fullName>
    </recommendedName>
</protein>
<comment type="caution">
    <text evidence="3">The sequence shown here is derived from an EMBL/GenBank/DDBJ whole genome shotgun (WGS) entry which is preliminary data.</text>
</comment>
<evidence type="ECO:0000313" key="3">
    <source>
        <dbReference type="EMBL" id="MEY1661796.1"/>
    </source>
</evidence>
<keyword evidence="2" id="KW-0732">Signal</keyword>
<evidence type="ECO:0000313" key="4">
    <source>
        <dbReference type="Proteomes" id="UP001562065"/>
    </source>
</evidence>
<feature type="region of interest" description="Disordered" evidence="1">
    <location>
        <begin position="120"/>
        <end position="139"/>
    </location>
</feature>
<reference evidence="3 4" key="1">
    <citation type="submission" date="2024-07" db="EMBL/GenBank/DDBJ databases">
        <authorList>
            <person name="Ren Q."/>
        </authorList>
    </citation>
    <scope>NUCLEOTIDE SEQUENCE [LARGE SCALE GENOMIC DNA]</scope>
    <source>
        <strain evidence="3 4">REN37</strain>
    </source>
</reference>
<evidence type="ECO:0000256" key="1">
    <source>
        <dbReference type="SAM" id="MobiDB-lite"/>
    </source>
</evidence>
<dbReference type="RefSeq" id="WP_369455045.1">
    <property type="nucleotide sequence ID" value="NZ_JBGCUO010000001.1"/>
</dbReference>
<name>A0ABV4AID9_9GAMM</name>
<dbReference type="Proteomes" id="UP001562065">
    <property type="component" value="Unassembled WGS sequence"/>
</dbReference>
<evidence type="ECO:0008006" key="5">
    <source>
        <dbReference type="Google" id="ProtNLM"/>
    </source>
</evidence>
<feature type="signal peptide" evidence="2">
    <location>
        <begin position="1"/>
        <end position="26"/>
    </location>
</feature>
<accession>A0ABV4AID9</accession>
<feature type="chain" id="PRO_5046987187" description="Phosphodiesterase" evidence="2">
    <location>
        <begin position="27"/>
        <end position="146"/>
    </location>
</feature>
<keyword evidence="4" id="KW-1185">Reference proteome</keyword>
<proteinExistence type="predicted"/>
<evidence type="ECO:0000256" key="2">
    <source>
        <dbReference type="SAM" id="SignalP"/>
    </source>
</evidence>
<sequence>MSSLSWRRLARLLPIAVLATAAAAHALELPVRGQTQAMVAQQFGEPLTRHAAVGQPPITRWDYAEFSVYFEHQHTLHAVPHDQPLGELAIQSGHTVRAAVQVAAEPVTDAAEDATIDAAAEATPPSPNSDPALRFDGAKGRIVLDR</sequence>
<organism evidence="3 4">
    <name type="scientific">Isoalcanivorax beigongshangi</name>
    <dbReference type="NCBI Taxonomy" id="3238810"/>
    <lineage>
        <taxon>Bacteria</taxon>
        <taxon>Pseudomonadati</taxon>
        <taxon>Pseudomonadota</taxon>
        <taxon>Gammaproteobacteria</taxon>
        <taxon>Oceanospirillales</taxon>
        <taxon>Alcanivoracaceae</taxon>
        <taxon>Isoalcanivorax</taxon>
    </lineage>
</organism>